<proteinExistence type="predicted"/>
<feature type="chain" id="PRO_5031514546" evidence="1">
    <location>
        <begin position="23"/>
        <end position="268"/>
    </location>
</feature>
<protein>
    <submittedName>
        <fullName evidence="2">Uncharacterized protein</fullName>
    </submittedName>
</protein>
<name>A0A7X0PJC2_9BURK</name>
<dbReference type="AlphaFoldDB" id="A0A7X0PJC2"/>
<reference evidence="2 3" key="1">
    <citation type="submission" date="2020-08" db="EMBL/GenBank/DDBJ databases">
        <title>Functional genomics of gut bacteria from endangered species of beetles.</title>
        <authorList>
            <person name="Carlos-Shanley C."/>
        </authorList>
    </citation>
    <scope>NUCLEOTIDE SEQUENCE [LARGE SCALE GENOMIC DNA]</scope>
    <source>
        <strain evidence="2 3">S00198</strain>
    </source>
</reference>
<keyword evidence="3" id="KW-1185">Reference proteome</keyword>
<dbReference type="EMBL" id="JACHLK010000016">
    <property type="protein sequence ID" value="MBB6563022.1"/>
    <property type="molecule type" value="Genomic_DNA"/>
</dbReference>
<dbReference type="RefSeq" id="WP_184863602.1">
    <property type="nucleotide sequence ID" value="NZ_JACHLK010000016.1"/>
</dbReference>
<keyword evidence="1" id="KW-0732">Signal</keyword>
<dbReference type="Proteomes" id="UP000575083">
    <property type="component" value="Unassembled WGS sequence"/>
</dbReference>
<evidence type="ECO:0000256" key="1">
    <source>
        <dbReference type="SAM" id="SignalP"/>
    </source>
</evidence>
<organism evidence="2 3">
    <name type="scientific">Acidovorax soli</name>
    <dbReference type="NCBI Taxonomy" id="592050"/>
    <lineage>
        <taxon>Bacteria</taxon>
        <taxon>Pseudomonadati</taxon>
        <taxon>Pseudomonadota</taxon>
        <taxon>Betaproteobacteria</taxon>
        <taxon>Burkholderiales</taxon>
        <taxon>Comamonadaceae</taxon>
        <taxon>Acidovorax</taxon>
    </lineage>
</organism>
<evidence type="ECO:0000313" key="2">
    <source>
        <dbReference type="EMBL" id="MBB6563022.1"/>
    </source>
</evidence>
<comment type="caution">
    <text evidence="2">The sequence shown here is derived from an EMBL/GenBank/DDBJ whole genome shotgun (WGS) entry which is preliminary data.</text>
</comment>
<accession>A0A7X0PJC2</accession>
<feature type="signal peptide" evidence="1">
    <location>
        <begin position="1"/>
        <end position="22"/>
    </location>
</feature>
<gene>
    <name evidence="2" type="ORF">HNP48_005739</name>
</gene>
<evidence type="ECO:0000313" key="3">
    <source>
        <dbReference type="Proteomes" id="UP000575083"/>
    </source>
</evidence>
<sequence length="268" mass="28926">MKSWLIALVAAGGLAQMVAAVAAPTLEELLATSPTQAAQAAAQRGDTRFMGVPACVANQVPGMPFEPTAWWKGKDHAEPLACPAVVGSVAVERMGRLQQYAKEYNAAMLAHVRSHGLYPLYPWDAEPNHQPTPELEKRITAEADAALDAFYAPRRPASVQRDEDIGAWTTQDGSLSRLFVTSRVSAGDWAKSFQPAQWRAVPTPRDFIRTAHNVAPTYTGSIHGRPAYLFVTHGRGRDEVLLALVLVYDADPQPGAPEAASPKPRTAP</sequence>